<sequence length="57" mass="6897">MEVHAKRGLPINDNFYVWDFRYYDRLYVERNLDLDDSLVKEYFPVSVVLSPIYTGTY</sequence>
<evidence type="ECO:0000313" key="1">
    <source>
        <dbReference type="EMBL" id="KAF8452702.1"/>
    </source>
</evidence>
<dbReference type="AlphaFoldDB" id="A0AAD4C9C6"/>
<reference evidence="1" key="2">
    <citation type="journal article" date="2020" name="Nat. Commun.">
        <title>Large-scale genome sequencing of mycorrhizal fungi provides insights into the early evolution of symbiotic traits.</title>
        <authorList>
            <person name="Miyauchi S."/>
            <person name="Kiss E."/>
            <person name="Kuo A."/>
            <person name="Drula E."/>
            <person name="Kohler A."/>
            <person name="Sanchez-Garcia M."/>
            <person name="Morin E."/>
            <person name="Andreopoulos B."/>
            <person name="Barry K.W."/>
            <person name="Bonito G."/>
            <person name="Buee M."/>
            <person name="Carver A."/>
            <person name="Chen C."/>
            <person name="Cichocki N."/>
            <person name="Clum A."/>
            <person name="Culley D."/>
            <person name="Crous P.W."/>
            <person name="Fauchery L."/>
            <person name="Girlanda M."/>
            <person name="Hayes R.D."/>
            <person name="Keri Z."/>
            <person name="LaButti K."/>
            <person name="Lipzen A."/>
            <person name="Lombard V."/>
            <person name="Magnuson J."/>
            <person name="Maillard F."/>
            <person name="Murat C."/>
            <person name="Nolan M."/>
            <person name="Ohm R.A."/>
            <person name="Pangilinan J."/>
            <person name="Pereira M.F."/>
            <person name="Perotto S."/>
            <person name="Peter M."/>
            <person name="Pfister S."/>
            <person name="Riley R."/>
            <person name="Sitrit Y."/>
            <person name="Stielow J.B."/>
            <person name="Szollosi G."/>
            <person name="Zifcakova L."/>
            <person name="Stursova M."/>
            <person name="Spatafora J.W."/>
            <person name="Tedersoo L."/>
            <person name="Vaario L.M."/>
            <person name="Yamada A."/>
            <person name="Yan M."/>
            <person name="Wang P."/>
            <person name="Xu J."/>
            <person name="Bruns T."/>
            <person name="Baldrian P."/>
            <person name="Vilgalys R."/>
            <person name="Dunand C."/>
            <person name="Henrissat B."/>
            <person name="Grigoriev I.V."/>
            <person name="Hibbett D."/>
            <person name="Nagy L.G."/>
            <person name="Martin F.M."/>
        </authorList>
    </citation>
    <scope>NUCLEOTIDE SEQUENCE</scope>
    <source>
        <strain evidence="1">BED1</strain>
    </source>
</reference>
<dbReference type="Proteomes" id="UP001194468">
    <property type="component" value="Unassembled WGS sequence"/>
</dbReference>
<organism evidence="1 2">
    <name type="scientific">Boletus edulis BED1</name>
    <dbReference type="NCBI Taxonomy" id="1328754"/>
    <lineage>
        <taxon>Eukaryota</taxon>
        <taxon>Fungi</taxon>
        <taxon>Dikarya</taxon>
        <taxon>Basidiomycota</taxon>
        <taxon>Agaricomycotina</taxon>
        <taxon>Agaricomycetes</taxon>
        <taxon>Agaricomycetidae</taxon>
        <taxon>Boletales</taxon>
        <taxon>Boletineae</taxon>
        <taxon>Boletaceae</taxon>
        <taxon>Boletoideae</taxon>
        <taxon>Boletus</taxon>
    </lineage>
</organism>
<dbReference type="Gene3D" id="1.10.1370.10">
    <property type="entry name" value="Neurolysin, domain 3"/>
    <property type="match status" value="1"/>
</dbReference>
<comment type="caution">
    <text evidence="1">The sequence shown here is derived from an EMBL/GenBank/DDBJ whole genome shotgun (WGS) entry which is preliminary data.</text>
</comment>
<name>A0AAD4C9C6_BOLED</name>
<dbReference type="EMBL" id="WHUW01000001">
    <property type="protein sequence ID" value="KAF8452702.1"/>
    <property type="molecule type" value="Genomic_DNA"/>
</dbReference>
<gene>
    <name evidence="1" type="ORF">L210DRAFT_3519453</name>
</gene>
<dbReference type="InterPro" id="IPR024077">
    <property type="entry name" value="Neurolysin/TOP_dom2"/>
</dbReference>
<accession>A0AAD4C9C6</accession>
<evidence type="ECO:0000313" key="2">
    <source>
        <dbReference type="Proteomes" id="UP001194468"/>
    </source>
</evidence>
<keyword evidence="2" id="KW-1185">Reference proteome</keyword>
<reference evidence="1" key="1">
    <citation type="submission" date="2019-10" db="EMBL/GenBank/DDBJ databases">
        <authorList>
            <consortium name="DOE Joint Genome Institute"/>
            <person name="Kuo A."/>
            <person name="Miyauchi S."/>
            <person name="Kiss E."/>
            <person name="Drula E."/>
            <person name="Kohler A."/>
            <person name="Sanchez-Garcia M."/>
            <person name="Andreopoulos B."/>
            <person name="Barry K.W."/>
            <person name="Bonito G."/>
            <person name="Buee M."/>
            <person name="Carver A."/>
            <person name="Chen C."/>
            <person name="Cichocki N."/>
            <person name="Clum A."/>
            <person name="Culley D."/>
            <person name="Crous P.W."/>
            <person name="Fauchery L."/>
            <person name="Girlanda M."/>
            <person name="Hayes R."/>
            <person name="Keri Z."/>
            <person name="LaButti K."/>
            <person name="Lipzen A."/>
            <person name="Lombard V."/>
            <person name="Magnuson J."/>
            <person name="Maillard F."/>
            <person name="Morin E."/>
            <person name="Murat C."/>
            <person name="Nolan M."/>
            <person name="Ohm R."/>
            <person name="Pangilinan J."/>
            <person name="Pereira M."/>
            <person name="Perotto S."/>
            <person name="Peter M."/>
            <person name="Riley R."/>
            <person name="Sitrit Y."/>
            <person name="Stielow B."/>
            <person name="Szollosi G."/>
            <person name="Zifcakova L."/>
            <person name="Stursova M."/>
            <person name="Spatafora J.W."/>
            <person name="Tedersoo L."/>
            <person name="Vaario L.-M."/>
            <person name="Yamada A."/>
            <person name="Yan M."/>
            <person name="Wang P."/>
            <person name="Xu J."/>
            <person name="Bruns T."/>
            <person name="Baldrian P."/>
            <person name="Vilgalys R."/>
            <person name="Henrissat B."/>
            <person name="Grigoriev I.V."/>
            <person name="Hibbett D."/>
            <person name="Nagy L.G."/>
            <person name="Martin F.M."/>
        </authorList>
    </citation>
    <scope>NUCLEOTIDE SEQUENCE</scope>
    <source>
        <strain evidence="1">BED1</strain>
    </source>
</reference>
<protein>
    <submittedName>
        <fullName evidence="1">Uncharacterized protein</fullName>
    </submittedName>
</protein>
<proteinExistence type="predicted"/>